<dbReference type="GeneID" id="9049834"/>
<sequence>MPYLNGVFNPIYMGINGLLILFAVALIITYTVITYNPLYYEFFGALRIDSTTISSVLILMLSLSGISFAAANTKADSFRFLHGGFSAIMTVCWLVIAVALCHWSITFYKLRLDRGEITLVPSRDRYAQDLVDDLFNSFTRSYSEGDCRDGGYDKATKMFIRPYCKEFQTFRELIRLAREPETVQHLEEWEYCMSDTPALSQADGLWCRLNAQLSWEIGQLVQWLCAASWIVFVLLAASTVVSLIGGGNSSTTDDGDEERERLM</sequence>
<dbReference type="Proteomes" id="UP000007800">
    <property type="component" value="Unassembled WGS sequence"/>
</dbReference>
<dbReference type="OrthoDB" id="411177at2759"/>
<dbReference type="EMBL" id="GG685284">
    <property type="protein sequence ID" value="EER00135.1"/>
    <property type="molecule type" value="Genomic_DNA"/>
</dbReference>
<feature type="transmembrane region" description="Helical" evidence="1">
    <location>
        <begin position="83"/>
        <end position="105"/>
    </location>
</feature>
<feature type="transmembrane region" description="Helical" evidence="1">
    <location>
        <begin position="53"/>
        <end position="71"/>
    </location>
</feature>
<protein>
    <submittedName>
        <fullName evidence="2">Uncharacterized protein</fullName>
    </submittedName>
</protein>
<dbReference type="OMA" id="SEGECHG"/>
<keyword evidence="1" id="KW-0472">Membrane</keyword>
<proteinExistence type="predicted"/>
<dbReference type="InParanoid" id="C5LSZ8"/>
<evidence type="ECO:0000313" key="2">
    <source>
        <dbReference type="EMBL" id="EER00135.1"/>
    </source>
</evidence>
<feature type="transmembrane region" description="Helical" evidence="1">
    <location>
        <begin position="12"/>
        <end position="33"/>
    </location>
</feature>
<reference evidence="2 3" key="1">
    <citation type="submission" date="2008-07" db="EMBL/GenBank/DDBJ databases">
        <authorList>
            <person name="El-Sayed N."/>
            <person name="Caler E."/>
            <person name="Inman J."/>
            <person name="Amedeo P."/>
            <person name="Hass B."/>
            <person name="Wortman J."/>
        </authorList>
    </citation>
    <scope>NUCLEOTIDE SEQUENCE [LARGE SCALE GENOMIC DNA]</scope>
    <source>
        <strain evidence="3">ATCC 50983 / TXsc</strain>
    </source>
</reference>
<keyword evidence="1" id="KW-1133">Transmembrane helix</keyword>
<accession>C5LSZ8</accession>
<keyword evidence="1" id="KW-0812">Transmembrane</keyword>
<dbReference type="RefSeq" id="XP_002767417.1">
    <property type="nucleotide sequence ID" value="XM_002767371.1"/>
</dbReference>
<evidence type="ECO:0000313" key="3">
    <source>
        <dbReference type="Proteomes" id="UP000007800"/>
    </source>
</evidence>
<feature type="transmembrane region" description="Helical" evidence="1">
    <location>
        <begin position="220"/>
        <end position="244"/>
    </location>
</feature>
<organism evidence="3">
    <name type="scientific">Perkinsus marinus (strain ATCC 50983 / TXsc)</name>
    <dbReference type="NCBI Taxonomy" id="423536"/>
    <lineage>
        <taxon>Eukaryota</taxon>
        <taxon>Sar</taxon>
        <taxon>Alveolata</taxon>
        <taxon>Perkinsozoa</taxon>
        <taxon>Perkinsea</taxon>
        <taxon>Perkinsida</taxon>
        <taxon>Perkinsidae</taxon>
        <taxon>Perkinsus</taxon>
    </lineage>
</organism>
<gene>
    <name evidence="2" type="ORF">Pmar_PMAR014802</name>
</gene>
<keyword evidence="3" id="KW-1185">Reference proteome</keyword>
<evidence type="ECO:0000256" key="1">
    <source>
        <dbReference type="SAM" id="Phobius"/>
    </source>
</evidence>
<name>C5LSZ8_PERM5</name>
<dbReference type="AlphaFoldDB" id="C5LSZ8"/>